<accession>A0A4R7HYE6</accession>
<dbReference type="SUPFAM" id="SSF159275">
    <property type="entry name" value="PA1994-like"/>
    <property type="match status" value="1"/>
</dbReference>
<comment type="caution">
    <text evidence="1">The sequence shown here is derived from an EMBL/GenBank/DDBJ whole genome shotgun (WGS) entry which is preliminary data.</text>
</comment>
<dbReference type="Pfam" id="PF06475">
    <property type="entry name" value="Glycolipid_bind"/>
    <property type="match status" value="1"/>
</dbReference>
<keyword evidence="2" id="KW-1185">Reference proteome</keyword>
<gene>
    <name evidence="1" type="ORF">BDK89_1100</name>
</gene>
<reference evidence="1 2" key="1">
    <citation type="submission" date="2019-03" db="EMBL/GenBank/DDBJ databases">
        <title>Sequencing the genomes of 1000 actinobacteria strains.</title>
        <authorList>
            <person name="Klenk H.-P."/>
        </authorList>
    </citation>
    <scope>NUCLEOTIDE SEQUENCE [LARGE SCALE GENOMIC DNA]</scope>
    <source>
        <strain evidence="1 2">DSM 18936</strain>
    </source>
</reference>
<evidence type="ECO:0000313" key="1">
    <source>
        <dbReference type="EMBL" id="TDT15529.1"/>
    </source>
</evidence>
<dbReference type="AlphaFoldDB" id="A0A4R7HYE6"/>
<dbReference type="InterPro" id="IPR009467">
    <property type="entry name" value="Glycolipid-bd_prot_put"/>
</dbReference>
<protein>
    <recommendedName>
        <fullName evidence="3">Glycolipid-binding protein</fullName>
    </recommendedName>
</protein>
<organism evidence="1 2">
    <name type="scientific">Ilumatobacter fluminis</name>
    <dbReference type="NCBI Taxonomy" id="467091"/>
    <lineage>
        <taxon>Bacteria</taxon>
        <taxon>Bacillati</taxon>
        <taxon>Actinomycetota</taxon>
        <taxon>Acidimicrobiia</taxon>
        <taxon>Acidimicrobiales</taxon>
        <taxon>Ilumatobacteraceae</taxon>
        <taxon>Ilumatobacter</taxon>
    </lineage>
</organism>
<dbReference type="RefSeq" id="WP_166657394.1">
    <property type="nucleotide sequence ID" value="NZ_SOAU01000001.1"/>
</dbReference>
<name>A0A4R7HYE6_9ACTN</name>
<sequence>MNPLHEPIPADGYATRWQTWDGNHEESFTLVWDNEAWTATGQVGSHDVQYVVRLSPMWQVRQFLLFRDLAEPDLWLGTDGHGRWGEMNGAHRVDLDGGIDIAMAVTPFSHAGPIRRLALAVGQEAPTVVLDVDVDTLGIVPAAATYRRTDEHTYVVDRADGTATVTVDAHGIPTEVTDSFRTP</sequence>
<evidence type="ECO:0008006" key="3">
    <source>
        <dbReference type="Google" id="ProtNLM"/>
    </source>
</evidence>
<proteinExistence type="predicted"/>
<dbReference type="EMBL" id="SOAU01000001">
    <property type="protein sequence ID" value="TDT15529.1"/>
    <property type="molecule type" value="Genomic_DNA"/>
</dbReference>
<dbReference type="Proteomes" id="UP000294558">
    <property type="component" value="Unassembled WGS sequence"/>
</dbReference>
<evidence type="ECO:0000313" key="2">
    <source>
        <dbReference type="Proteomes" id="UP000294558"/>
    </source>
</evidence>